<feature type="compositionally biased region" description="Low complexity" evidence="1">
    <location>
        <begin position="20"/>
        <end position="30"/>
    </location>
</feature>
<organism evidence="2 3">
    <name type="scientific">Bacillus coahuilensis p1.1.43</name>
    <dbReference type="NCBI Taxonomy" id="1150625"/>
    <lineage>
        <taxon>Bacteria</taxon>
        <taxon>Bacillati</taxon>
        <taxon>Bacillota</taxon>
        <taxon>Bacilli</taxon>
        <taxon>Bacillales</taxon>
        <taxon>Bacillaceae</taxon>
        <taxon>Bacillus</taxon>
    </lineage>
</organism>
<evidence type="ECO:0000313" key="3">
    <source>
        <dbReference type="Proteomes" id="UP000074108"/>
    </source>
</evidence>
<dbReference type="PATRIC" id="fig|1150625.3.peg.3293"/>
<keyword evidence="3" id="KW-1185">Reference proteome</keyword>
<feature type="region of interest" description="Disordered" evidence="1">
    <location>
        <begin position="1"/>
        <end position="30"/>
    </location>
</feature>
<sequence>MVSNPKTIESLISEDDSKKLSSPYDGSSSSKKLAAKEFHDKVVNREIQLDTETVSNFKTLFAALNIQDYNLAIVRN</sequence>
<dbReference type="STRING" id="1150625.Q75_15755"/>
<proteinExistence type="predicted"/>
<protein>
    <submittedName>
        <fullName evidence="2">Uncharacterized protein</fullName>
    </submittedName>
</protein>
<dbReference type="RefSeq" id="WP_059351911.1">
    <property type="nucleotide sequence ID" value="NZ_LDYG01000051.1"/>
</dbReference>
<comment type="caution">
    <text evidence="2">The sequence shown here is derived from an EMBL/GenBank/DDBJ whole genome shotgun (WGS) entry which is preliminary data.</text>
</comment>
<dbReference type="AlphaFoldDB" id="A0A147K4Q5"/>
<accession>A0A147K4Q5</accession>
<name>A0A147K4Q5_9BACI</name>
<evidence type="ECO:0000313" key="2">
    <source>
        <dbReference type="EMBL" id="KUP04442.1"/>
    </source>
</evidence>
<reference evidence="2 3" key="1">
    <citation type="journal article" date="2016" name="Front. Microbiol.">
        <title>Microevolution Analysis of Bacillus coahuilensis Unveils Differences in Phosphorus Acquisition Strategies and Their Regulation.</title>
        <authorList>
            <person name="Gomez-Lunar Z."/>
            <person name="Hernandez-Gonzalez I."/>
            <person name="Rodriguez-Torres M.D."/>
            <person name="Souza V."/>
            <person name="Olmedo-Alvarez G."/>
        </authorList>
    </citation>
    <scope>NUCLEOTIDE SEQUENCE [LARGE SCALE GENOMIC DNA]</scope>
    <source>
        <strain evidence="3">p1.1.43</strain>
    </source>
</reference>
<dbReference type="Proteomes" id="UP000074108">
    <property type="component" value="Unassembled WGS sequence"/>
</dbReference>
<dbReference type="EMBL" id="LDYG01000051">
    <property type="protein sequence ID" value="KUP04442.1"/>
    <property type="molecule type" value="Genomic_DNA"/>
</dbReference>
<dbReference type="OrthoDB" id="9810873at2"/>
<gene>
    <name evidence="2" type="ORF">Q75_15755</name>
</gene>
<evidence type="ECO:0000256" key="1">
    <source>
        <dbReference type="SAM" id="MobiDB-lite"/>
    </source>
</evidence>